<evidence type="ECO:0000256" key="1">
    <source>
        <dbReference type="SAM" id="MobiDB-lite"/>
    </source>
</evidence>
<dbReference type="GO" id="GO:0005886">
    <property type="term" value="C:plasma membrane"/>
    <property type="evidence" value="ECO:0007669"/>
    <property type="project" value="TreeGrafter"/>
</dbReference>
<dbReference type="Gramene" id="ESQ37103">
    <property type="protein sequence ID" value="ESQ37103"/>
    <property type="gene ID" value="EUTSA_v10002991mg"/>
</dbReference>
<proteinExistence type="predicted"/>
<dbReference type="InterPro" id="IPR008700">
    <property type="entry name" value="TypeIII_avirulence_cleave"/>
</dbReference>
<evidence type="ECO:0000313" key="4">
    <source>
        <dbReference type="Proteomes" id="UP000030689"/>
    </source>
</evidence>
<dbReference type="KEGG" id="eus:EUTSA_v10002991mg"/>
<dbReference type="EMBL" id="KI517609">
    <property type="protein sequence ID" value="ESQ37103.1"/>
    <property type="molecule type" value="Genomic_DNA"/>
</dbReference>
<dbReference type="PANTHER" id="PTHR33159:SF6">
    <property type="entry name" value="RPM1-INTERACTING PROTEIN 4"/>
    <property type="match status" value="1"/>
</dbReference>
<feature type="domain" description="RIN4 pathogenic type III effector avirulence factor Avr cleavage site" evidence="2">
    <location>
        <begin position="3"/>
        <end position="30"/>
    </location>
</feature>
<protein>
    <recommendedName>
        <fullName evidence="2">RIN4 pathogenic type III effector avirulence factor Avr cleavage site domain-containing protein</fullName>
    </recommendedName>
</protein>
<feature type="compositionally biased region" description="Polar residues" evidence="1">
    <location>
        <begin position="220"/>
        <end position="246"/>
    </location>
</feature>
<feature type="domain" description="RIN4 pathogenic type III effector avirulence factor Avr cleavage site" evidence="2">
    <location>
        <begin position="187"/>
        <end position="218"/>
    </location>
</feature>
<gene>
    <name evidence="3" type="ORF">EUTSA_v10002991mg</name>
</gene>
<dbReference type="eggNOG" id="ENOG502QQ5R">
    <property type="taxonomic scope" value="Eukaryota"/>
</dbReference>
<sequence>MARSNVPKFGNWEGEENVPYTAYFDKARKVRAPGGKITNPNDPEYSSDSQSQAPPPPSRTKPEQADPVRRSREQMRSRDESELKQFGDGGGGSSNEAANKRQGRSSQNNSYDKSPLHKNSYDGTGRSRPKPNLRADESSVSFLVKAFCFLLMSVFHSSQIQNIDTFTRKNVEFDLLASLVSENPEKVTVVPKFGDWDENNPASADGYTHIFNKVREERSSGANVSGSSRTPTHPISRSNPSNTSKGNECGMFDGRLYILIEKSVFLDLLADSLHSWYGITNLVNRFYWKNKDIWVPPSLFFTLHQSQTADQCFENRSDQFNQPNQLSLGWIKTWI</sequence>
<accession>V4LBG7</accession>
<dbReference type="STRING" id="72664.V4LBG7"/>
<evidence type="ECO:0000313" key="3">
    <source>
        <dbReference type="EMBL" id="ESQ37103.1"/>
    </source>
</evidence>
<dbReference type="OMA" id="GRTSQNN"/>
<evidence type="ECO:0000259" key="2">
    <source>
        <dbReference type="Pfam" id="PF05627"/>
    </source>
</evidence>
<dbReference type="AlphaFoldDB" id="V4LBG7"/>
<dbReference type="InterPro" id="IPR040387">
    <property type="entry name" value="RIN4/NOI4"/>
</dbReference>
<feature type="region of interest" description="Disordered" evidence="1">
    <location>
        <begin position="31"/>
        <end position="134"/>
    </location>
</feature>
<dbReference type="PANTHER" id="PTHR33159">
    <property type="entry name" value="RPM1-INTERACTING PROTEIN 4 (RIN4) FAMILY PROTEIN"/>
    <property type="match status" value="1"/>
</dbReference>
<feature type="region of interest" description="Disordered" evidence="1">
    <location>
        <begin position="218"/>
        <end position="246"/>
    </location>
</feature>
<organism evidence="3 4">
    <name type="scientific">Eutrema salsugineum</name>
    <name type="common">Saltwater cress</name>
    <name type="synonym">Sisymbrium salsugineum</name>
    <dbReference type="NCBI Taxonomy" id="72664"/>
    <lineage>
        <taxon>Eukaryota</taxon>
        <taxon>Viridiplantae</taxon>
        <taxon>Streptophyta</taxon>
        <taxon>Embryophyta</taxon>
        <taxon>Tracheophyta</taxon>
        <taxon>Spermatophyta</taxon>
        <taxon>Magnoliopsida</taxon>
        <taxon>eudicotyledons</taxon>
        <taxon>Gunneridae</taxon>
        <taxon>Pentapetalae</taxon>
        <taxon>rosids</taxon>
        <taxon>malvids</taxon>
        <taxon>Brassicales</taxon>
        <taxon>Brassicaceae</taxon>
        <taxon>Eutremeae</taxon>
        <taxon>Eutrema</taxon>
    </lineage>
</organism>
<dbReference type="Proteomes" id="UP000030689">
    <property type="component" value="Unassembled WGS sequence"/>
</dbReference>
<feature type="compositionally biased region" description="Basic and acidic residues" evidence="1">
    <location>
        <begin position="60"/>
        <end position="85"/>
    </location>
</feature>
<dbReference type="Pfam" id="PF05627">
    <property type="entry name" value="AvrRpt-cleavage"/>
    <property type="match status" value="2"/>
</dbReference>
<keyword evidence="4" id="KW-1185">Reference proteome</keyword>
<name>V4LBG7_EUTSA</name>
<reference evidence="3 4" key="1">
    <citation type="journal article" date="2013" name="Front. Plant Sci.">
        <title>The Reference Genome of the Halophytic Plant Eutrema salsugineum.</title>
        <authorList>
            <person name="Yang R."/>
            <person name="Jarvis D.E."/>
            <person name="Chen H."/>
            <person name="Beilstein M.A."/>
            <person name="Grimwood J."/>
            <person name="Jenkins J."/>
            <person name="Shu S."/>
            <person name="Prochnik S."/>
            <person name="Xin M."/>
            <person name="Ma C."/>
            <person name="Schmutz J."/>
            <person name="Wing R.A."/>
            <person name="Mitchell-Olds T."/>
            <person name="Schumaker K.S."/>
            <person name="Wang X."/>
        </authorList>
    </citation>
    <scope>NUCLEOTIDE SEQUENCE [LARGE SCALE GENOMIC DNA]</scope>
</reference>